<protein>
    <recommendedName>
        <fullName evidence="9">Polysaccharide biosynthesis protein</fullName>
    </recommendedName>
</protein>
<gene>
    <name evidence="7" type="ORF">NJ75_04498</name>
</gene>
<dbReference type="InterPro" id="IPR050833">
    <property type="entry name" value="Poly_Biosynth_Transport"/>
</dbReference>
<evidence type="ECO:0000256" key="5">
    <source>
        <dbReference type="ARBA" id="ARBA00023136"/>
    </source>
</evidence>
<name>A0A0B8Z697_9SPHN</name>
<feature type="transmembrane region" description="Helical" evidence="6">
    <location>
        <begin position="20"/>
        <end position="42"/>
    </location>
</feature>
<reference evidence="7 8" key="1">
    <citation type="submission" date="2014-10" db="EMBL/GenBank/DDBJ databases">
        <title>Draft genome sequence of Novosphingobium subterraneum DSM 12447.</title>
        <authorList>
            <person name="Gan H.M."/>
            <person name="Gan H.Y."/>
            <person name="Savka M.A."/>
        </authorList>
    </citation>
    <scope>NUCLEOTIDE SEQUENCE [LARGE SCALE GENOMIC DNA]</scope>
    <source>
        <strain evidence="7 8">DSM 12447</strain>
    </source>
</reference>
<feature type="transmembrane region" description="Helical" evidence="6">
    <location>
        <begin position="185"/>
        <end position="205"/>
    </location>
</feature>
<feature type="transmembrane region" description="Helical" evidence="6">
    <location>
        <begin position="339"/>
        <end position="361"/>
    </location>
</feature>
<feature type="transmembrane region" description="Helical" evidence="6">
    <location>
        <begin position="258"/>
        <end position="282"/>
    </location>
</feature>
<evidence type="ECO:0000313" key="8">
    <source>
        <dbReference type="Proteomes" id="UP000031338"/>
    </source>
</evidence>
<evidence type="ECO:0000256" key="4">
    <source>
        <dbReference type="ARBA" id="ARBA00022989"/>
    </source>
</evidence>
<dbReference type="AlphaFoldDB" id="A0A0B8Z697"/>
<comment type="subcellular location">
    <subcellularLocation>
        <location evidence="1">Cell membrane</location>
        <topology evidence="1">Multi-pass membrane protein</topology>
    </subcellularLocation>
</comment>
<dbReference type="STRING" id="48936.NJ75_04498"/>
<dbReference type="EMBL" id="JRVC01000034">
    <property type="protein sequence ID" value="KHS41778.1"/>
    <property type="molecule type" value="Genomic_DNA"/>
</dbReference>
<proteinExistence type="predicted"/>
<feature type="transmembrane region" description="Helical" evidence="6">
    <location>
        <begin position="368"/>
        <end position="388"/>
    </location>
</feature>
<organism evidence="7 8">
    <name type="scientific">Novosphingobium subterraneum</name>
    <dbReference type="NCBI Taxonomy" id="48936"/>
    <lineage>
        <taxon>Bacteria</taxon>
        <taxon>Pseudomonadati</taxon>
        <taxon>Pseudomonadota</taxon>
        <taxon>Alphaproteobacteria</taxon>
        <taxon>Sphingomonadales</taxon>
        <taxon>Sphingomonadaceae</taxon>
        <taxon>Novosphingobium</taxon>
    </lineage>
</organism>
<keyword evidence="4 6" id="KW-1133">Transmembrane helix</keyword>
<keyword evidence="2" id="KW-1003">Cell membrane</keyword>
<evidence type="ECO:0000256" key="6">
    <source>
        <dbReference type="SAM" id="Phobius"/>
    </source>
</evidence>
<dbReference type="GO" id="GO:0005886">
    <property type="term" value="C:plasma membrane"/>
    <property type="evidence" value="ECO:0007669"/>
    <property type="project" value="UniProtKB-SubCell"/>
</dbReference>
<feature type="transmembrane region" description="Helical" evidence="6">
    <location>
        <begin position="128"/>
        <end position="149"/>
    </location>
</feature>
<evidence type="ECO:0000256" key="2">
    <source>
        <dbReference type="ARBA" id="ARBA00022475"/>
    </source>
</evidence>
<evidence type="ECO:0008006" key="9">
    <source>
        <dbReference type="Google" id="ProtNLM"/>
    </source>
</evidence>
<accession>A0A0B8Z697</accession>
<dbReference type="Proteomes" id="UP000031338">
    <property type="component" value="Unassembled WGS sequence"/>
</dbReference>
<evidence type="ECO:0000313" key="7">
    <source>
        <dbReference type="EMBL" id="KHS41778.1"/>
    </source>
</evidence>
<keyword evidence="5 6" id="KW-0472">Membrane</keyword>
<sequence length="432" mass="44790">MYLKRLSAGLLRHSKALTGLAARAGGVALGFIVTVIIGRWYGPAANGQYALVTQTAMFLSVMAVGGLDLAVTREFSRGAASGLRVQRQSLALVYLQAFLIAAAISGALFLAGNSLLDQLGRQAVPQTALATLVAILMARTFTRIAAAVLRSQRRYIFAQVVEVILIPAFTLLVLAAGIVRTLPEILWMTAAAGLVAALTGAATSFGNTSSDQSAVRIPMKTLWATALPLWGVAIAQNFAEWFGLATAGAATGLYGAGLYRVASQVSSVLGIVTLGLFGTFVAQMSEAHHNHDRQRIAQLAGAATRLSVVIIIPFAAALAAAAGPLLSLVGAEFVAARPLLLVLIIGQVVYAATGPSGLVLAITGHARINLAITISTTMAMLGLAPLAAREFGVIGVATTLSALLVVRNIASLYAVRHLEGIMVLTGRYAALQ</sequence>
<comment type="caution">
    <text evidence="7">The sequence shown here is derived from an EMBL/GenBank/DDBJ whole genome shotgun (WGS) entry which is preliminary data.</text>
</comment>
<dbReference type="RefSeq" id="WP_039338382.1">
    <property type="nucleotide sequence ID" value="NZ_JRVC01000034.1"/>
</dbReference>
<feature type="transmembrane region" description="Helical" evidence="6">
    <location>
        <begin position="394"/>
        <end position="415"/>
    </location>
</feature>
<feature type="transmembrane region" description="Helical" evidence="6">
    <location>
        <begin position="48"/>
        <end position="71"/>
    </location>
</feature>
<keyword evidence="8" id="KW-1185">Reference proteome</keyword>
<feature type="transmembrane region" description="Helical" evidence="6">
    <location>
        <begin position="217"/>
        <end position="238"/>
    </location>
</feature>
<evidence type="ECO:0000256" key="3">
    <source>
        <dbReference type="ARBA" id="ARBA00022692"/>
    </source>
</evidence>
<feature type="transmembrane region" description="Helical" evidence="6">
    <location>
        <begin position="303"/>
        <end position="327"/>
    </location>
</feature>
<feature type="transmembrane region" description="Helical" evidence="6">
    <location>
        <begin position="92"/>
        <end position="116"/>
    </location>
</feature>
<dbReference type="PANTHER" id="PTHR30250">
    <property type="entry name" value="PST FAMILY PREDICTED COLANIC ACID TRANSPORTER"/>
    <property type="match status" value="1"/>
</dbReference>
<evidence type="ECO:0000256" key="1">
    <source>
        <dbReference type="ARBA" id="ARBA00004651"/>
    </source>
</evidence>
<dbReference type="PATRIC" id="fig|48936.3.peg.4533"/>
<feature type="transmembrane region" description="Helical" evidence="6">
    <location>
        <begin position="156"/>
        <end position="179"/>
    </location>
</feature>
<keyword evidence="3 6" id="KW-0812">Transmembrane</keyword>
<dbReference type="PANTHER" id="PTHR30250:SF11">
    <property type="entry name" value="O-ANTIGEN TRANSPORTER-RELATED"/>
    <property type="match status" value="1"/>
</dbReference>